<dbReference type="EMBL" id="LCTW02000288">
    <property type="protein sequence ID" value="KXX75179.1"/>
    <property type="molecule type" value="Genomic_DNA"/>
</dbReference>
<keyword evidence="1" id="KW-1133">Transmembrane helix</keyword>
<keyword evidence="1" id="KW-0472">Membrane</keyword>
<sequence length="466" mass="51176">MAALTTLAYRFSLEVWRAIAQLHPLRGPCNFASLRLKAKPLTEPLVLWTFTAVFSVIYSLAVHHVLLEGNPRIGSILLSATDTNYIVSVLSQFYATLVDRTIGATLDALRWALAARGSGPSFPNFVPLSGATDLFVVAIVMLASGLRSWSGVIRLLLPVGSLLFGSVLKFKADFERYFIPQSNAIPVYAGLMPIDTRVLSVVPTSYMCLYFAGWIPSLLGNPKYAIPVSIDGCSKNCTSVFLPGGLEIARKVRPIVNATILEGGVFNGAEAIRVNNAPGLLLRFDRQEKFPFDPGRDCSYYGEEVNDTIQICIADRNASIAVTVLLSVTRQNATTTYSRHDLQIRKVSFASSSLSEAGAPQPLNRTQFLPIWDKIFRMSGHPSESETDRIQVRSLLYSLAWLLRLYADVFPDDPFTPLTHLQNFLAIPLQFSTVCSQFANYTVGENPLFPVGAFAMSGDMLTTAET</sequence>
<reference evidence="2 3" key="1">
    <citation type="journal article" date="2016" name="Genome Announc.">
        <title>Genome Sequence of Madurella mycetomatis mm55, Isolated from a Human Mycetoma Case in Sudan.</title>
        <authorList>
            <person name="Smit S."/>
            <person name="Derks M.F."/>
            <person name="Bervoets S."/>
            <person name="Fahal A."/>
            <person name="van Leeuwen W."/>
            <person name="van Belkum A."/>
            <person name="van de Sande W.W."/>
        </authorList>
    </citation>
    <scope>NUCLEOTIDE SEQUENCE [LARGE SCALE GENOMIC DNA]</scope>
    <source>
        <strain evidence="3">mm55</strain>
    </source>
</reference>
<comment type="caution">
    <text evidence="2">The sequence shown here is derived from an EMBL/GenBank/DDBJ whole genome shotgun (WGS) entry which is preliminary data.</text>
</comment>
<dbReference type="OrthoDB" id="5139479at2759"/>
<feature type="transmembrane region" description="Helical" evidence="1">
    <location>
        <begin position="45"/>
        <end position="67"/>
    </location>
</feature>
<evidence type="ECO:0000256" key="1">
    <source>
        <dbReference type="SAM" id="Phobius"/>
    </source>
</evidence>
<proteinExistence type="predicted"/>
<dbReference type="Proteomes" id="UP000078237">
    <property type="component" value="Unassembled WGS sequence"/>
</dbReference>
<gene>
    <name evidence="2" type="ORF">MMYC01_209621</name>
</gene>
<name>A0A175VVI8_9PEZI</name>
<accession>A0A175VVI8</accession>
<protein>
    <submittedName>
        <fullName evidence="2">Uncharacterized protein</fullName>
    </submittedName>
</protein>
<dbReference type="AlphaFoldDB" id="A0A175VVI8"/>
<evidence type="ECO:0000313" key="3">
    <source>
        <dbReference type="Proteomes" id="UP000078237"/>
    </source>
</evidence>
<dbReference type="STRING" id="100816.A0A175VVI8"/>
<dbReference type="VEuPathDB" id="FungiDB:MMYC01_209621"/>
<organism evidence="2 3">
    <name type="scientific">Madurella mycetomatis</name>
    <dbReference type="NCBI Taxonomy" id="100816"/>
    <lineage>
        <taxon>Eukaryota</taxon>
        <taxon>Fungi</taxon>
        <taxon>Dikarya</taxon>
        <taxon>Ascomycota</taxon>
        <taxon>Pezizomycotina</taxon>
        <taxon>Sordariomycetes</taxon>
        <taxon>Sordariomycetidae</taxon>
        <taxon>Sordariales</taxon>
        <taxon>Sordariales incertae sedis</taxon>
        <taxon>Madurella</taxon>
    </lineage>
</organism>
<evidence type="ECO:0000313" key="2">
    <source>
        <dbReference type="EMBL" id="KXX75179.1"/>
    </source>
</evidence>
<keyword evidence="1" id="KW-0812">Transmembrane</keyword>
<keyword evidence="3" id="KW-1185">Reference proteome</keyword>